<evidence type="ECO:0000313" key="1">
    <source>
        <dbReference type="EMBL" id="MDR7166310.1"/>
    </source>
</evidence>
<dbReference type="Proteomes" id="UP001251217">
    <property type="component" value="Unassembled WGS sequence"/>
</dbReference>
<evidence type="ECO:0000313" key="2">
    <source>
        <dbReference type="Proteomes" id="UP001251217"/>
    </source>
</evidence>
<reference evidence="1 2" key="1">
    <citation type="submission" date="2023-07" db="EMBL/GenBank/DDBJ databases">
        <title>Sorghum-associated microbial communities from plants grown in Nebraska, USA.</title>
        <authorList>
            <person name="Schachtman D."/>
        </authorList>
    </citation>
    <scope>NUCLEOTIDE SEQUENCE [LARGE SCALE GENOMIC DNA]</scope>
    <source>
        <strain evidence="1 2">4272</strain>
    </source>
</reference>
<name>A0ABU1X6Z1_9NOCA</name>
<keyword evidence="2" id="KW-1185">Reference proteome</keyword>
<gene>
    <name evidence="1" type="ORF">J2W56_000028</name>
</gene>
<dbReference type="EMBL" id="JAVDWW010000001">
    <property type="protein sequence ID" value="MDR7166310.1"/>
    <property type="molecule type" value="Genomic_DNA"/>
</dbReference>
<dbReference type="RefSeq" id="WP_063008577.1">
    <property type="nucleotide sequence ID" value="NZ_JAVDWW010000001.1"/>
</dbReference>
<comment type="caution">
    <text evidence="1">The sequence shown here is derived from an EMBL/GenBank/DDBJ whole genome shotgun (WGS) entry which is preliminary data.</text>
</comment>
<accession>A0ABU1X6Z1</accession>
<protein>
    <submittedName>
        <fullName evidence="1">Uncharacterized protein</fullName>
    </submittedName>
</protein>
<organism evidence="1 2">
    <name type="scientific">Nocardia kruczakiae</name>
    <dbReference type="NCBI Taxonomy" id="261477"/>
    <lineage>
        <taxon>Bacteria</taxon>
        <taxon>Bacillati</taxon>
        <taxon>Actinomycetota</taxon>
        <taxon>Actinomycetes</taxon>
        <taxon>Mycobacteriales</taxon>
        <taxon>Nocardiaceae</taxon>
        <taxon>Nocardia</taxon>
    </lineage>
</organism>
<sequence length="177" mass="19858">MRRLDGEVHVHYSQIYVESDPESFGPDLQEAFAGQSAGLCGAAIPGALWLMTGLHTGNVGFTAEVRGQAPPLDPAWEDVVEVSFRPVSAQSCLMQWAGEASWELDLEEIDYRVRYCAQGMDRAHQKDTRLDDEPLLDRYLLQFWPAPPEPDRVVRQTAAIAAYWHDYARSQPSPTPE</sequence>
<proteinExistence type="predicted"/>